<accession>A0ABR0ML89</accession>
<comment type="caution">
    <text evidence="1">The sequence shown here is derived from an EMBL/GenBank/DDBJ whole genome shotgun (WGS) entry which is preliminary data.</text>
</comment>
<evidence type="ECO:0000313" key="2">
    <source>
        <dbReference type="Proteomes" id="UP001358586"/>
    </source>
</evidence>
<sequence>MDYPISFSQVKLASTTRMWLEFISTRIFPATDMSNIDTFQMTLLYAISTKERICVGTWIYWSTLQCARENEVELLFCT</sequence>
<protein>
    <submittedName>
        <fullName evidence="1">Uncharacterized protein</fullName>
    </submittedName>
</protein>
<keyword evidence="2" id="KW-1185">Reference proteome</keyword>
<gene>
    <name evidence="1" type="ORF">PVK06_042467</name>
</gene>
<proteinExistence type="predicted"/>
<organism evidence="1 2">
    <name type="scientific">Gossypium arboreum</name>
    <name type="common">Tree cotton</name>
    <name type="synonym">Gossypium nanking</name>
    <dbReference type="NCBI Taxonomy" id="29729"/>
    <lineage>
        <taxon>Eukaryota</taxon>
        <taxon>Viridiplantae</taxon>
        <taxon>Streptophyta</taxon>
        <taxon>Embryophyta</taxon>
        <taxon>Tracheophyta</taxon>
        <taxon>Spermatophyta</taxon>
        <taxon>Magnoliopsida</taxon>
        <taxon>eudicotyledons</taxon>
        <taxon>Gunneridae</taxon>
        <taxon>Pentapetalae</taxon>
        <taxon>rosids</taxon>
        <taxon>malvids</taxon>
        <taxon>Malvales</taxon>
        <taxon>Malvaceae</taxon>
        <taxon>Malvoideae</taxon>
        <taxon>Gossypium</taxon>
    </lineage>
</organism>
<name>A0ABR0ML89_GOSAR</name>
<evidence type="ECO:0000313" key="1">
    <source>
        <dbReference type="EMBL" id="KAK5774611.1"/>
    </source>
</evidence>
<dbReference type="EMBL" id="JARKNE010000012">
    <property type="protein sequence ID" value="KAK5774611.1"/>
    <property type="molecule type" value="Genomic_DNA"/>
</dbReference>
<reference evidence="1 2" key="1">
    <citation type="submission" date="2023-03" db="EMBL/GenBank/DDBJ databases">
        <title>WGS of Gossypium arboreum.</title>
        <authorList>
            <person name="Yu D."/>
        </authorList>
    </citation>
    <scope>NUCLEOTIDE SEQUENCE [LARGE SCALE GENOMIC DNA]</scope>
    <source>
        <tissue evidence="1">Leaf</tissue>
    </source>
</reference>
<dbReference type="Proteomes" id="UP001358586">
    <property type="component" value="Chromosome 12"/>
</dbReference>